<proteinExistence type="predicted"/>
<sequence>MYKKIGYCVFVLLFSTSLFAINFDQIRAQCSNDSTGLDTAAYVSMLQRMANSEDRNYRHYKDNVYPVDPFSGTLGMQECTDNLKAISAEMLALSGADSTEIAEMTDENNISALWAIPAAVVLGGLEAIRRWRAKRKAAKVGN</sequence>
<gene>
    <name evidence="1" type="ORF">TM448A02028_0011</name>
</gene>
<dbReference type="AlphaFoldDB" id="A0A6H1ZUV4"/>
<organism evidence="1">
    <name type="scientific">viral metagenome</name>
    <dbReference type="NCBI Taxonomy" id="1070528"/>
    <lineage>
        <taxon>unclassified sequences</taxon>
        <taxon>metagenomes</taxon>
        <taxon>organismal metagenomes</taxon>
    </lineage>
</organism>
<protein>
    <submittedName>
        <fullName evidence="1">Uncharacterized protein</fullName>
    </submittedName>
</protein>
<reference evidence="1" key="1">
    <citation type="submission" date="2020-03" db="EMBL/GenBank/DDBJ databases">
        <title>The deep terrestrial virosphere.</title>
        <authorList>
            <person name="Holmfeldt K."/>
            <person name="Nilsson E."/>
            <person name="Simone D."/>
            <person name="Lopez-Fernandez M."/>
            <person name="Wu X."/>
            <person name="de Brujin I."/>
            <person name="Lundin D."/>
            <person name="Andersson A."/>
            <person name="Bertilsson S."/>
            <person name="Dopson M."/>
        </authorList>
    </citation>
    <scope>NUCLEOTIDE SEQUENCE</scope>
    <source>
        <strain evidence="1">TM448A02028</strain>
    </source>
</reference>
<evidence type="ECO:0000313" key="1">
    <source>
        <dbReference type="EMBL" id="QJA51242.1"/>
    </source>
</evidence>
<accession>A0A6H1ZUV4</accession>
<dbReference type="EMBL" id="MT144247">
    <property type="protein sequence ID" value="QJA51242.1"/>
    <property type="molecule type" value="Genomic_DNA"/>
</dbReference>
<name>A0A6H1ZUV4_9ZZZZ</name>